<keyword evidence="1" id="KW-1133">Transmembrane helix</keyword>
<evidence type="ECO:0000256" key="1">
    <source>
        <dbReference type="SAM" id="Phobius"/>
    </source>
</evidence>
<keyword evidence="2" id="KW-0732">Signal</keyword>
<feature type="transmembrane region" description="Helical" evidence="1">
    <location>
        <begin position="57"/>
        <end position="79"/>
    </location>
</feature>
<dbReference type="AlphaFoldDB" id="A0A2P2MK40"/>
<sequence length="101" mass="11826">MIWSTHLFIFFFPNHLSSKVMVHSCLTRWPKNPWACNDSEWPGFLPNARKGGIFLEIYLLGFQFGQNICLAMFLMLYGLSNQVTFFLAKQVFKQSVCQKRL</sequence>
<reference evidence="3" key="1">
    <citation type="submission" date="2018-02" db="EMBL/GenBank/DDBJ databases">
        <title>Rhizophora mucronata_Transcriptome.</title>
        <authorList>
            <person name="Meera S.P."/>
            <person name="Sreeshan A."/>
            <person name="Augustine A."/>
        </authorList>
    </citation>
    <scope>NUCLEOTIDE SEQUENCE</scope>
    <source>
        <tissue evidence="3">Leaf</tissue>
    </source>
</reference>
<organism evidence="3">
    <name type="scientific">Rhizophora mucronata</name>
    <name type="common">Asiatic mangrove</name>
    <dbReference type="NCBI Taxonomy" id="61149"/>
    <lineage>
        <taxon>Eukaryota</taxon>
        <taxon>Viridiplantae</taxon>
        <taxon>Streptophyta</taxon>
        <taxon>Embryophyta</taxon>
        <taxon>Tracheophyta</taxon>
        <taxon>Spermatophyta</taxon>
        <taxon>Magnoliopsida</taxon>
        <taxon>eudicotyledons</taxon>
        <taxon>Gunneridae</taxon>
        <taxon>Pentapetalae</taxon>
        <taxon>rosids</taxon>
        <taxon>fabids</taxon>
        <taxon>Malpighiales</taxon>
        <taxon>Rhizophoraceae</taxon>
        <taxon>Rhizophora</taxon>
    </lineage>
</organism>
<proteinExistence type="predicted"/>
<keyword evidence="1" id="KW-0812">Transmembrane</keyword>
<dbReference type="EMBL" id="GGEC01050101">
    <property type="protein sequence ID" value="MBX30585.1"/>
    <property type="molecule type" value="Transcribed_RNA"/>
</dbReference>
<accession>A0A2P2MK40</accession>
<evidence type="ECO:0000313" key="3">
    <source>
        <dbReference type="EMBL" id="MBX30585.1"/>
    </source>
</evidence>
<feature type="signal peptide" evidence="2">
    <location>
        <begin position="1"/>
        <end position="18"/>
    </location>
</feature>
<feature type="chain" id="PRO_5015183956" evidence="2">
    <location>
        <begin position="19"/>
        <end position="101"/>
    </location>
</feature>
<name>A0A2P2MK40_RHIMU</name>
<evidence type="ECO:0000256" key="2">
    <source>
        <dbReference type="SAM" id="SignalP"/>
    </source>
</evidence>
<keyword evidence="1" id="KW-0472">Membrane</keyword>
<protein>
    <submittedName>
        <fullName evidence="3">Uncharacterized protein</fullName>
    </submittedName>
</protein>